<name>A0ABY4YIM9_9MICO</name>
<evidence type="ECO:0000313" key="2">
    <source>
        <dbReference type="EMBL" id="USQ76553.1"/>
    </source>
</evidence>
<gene>
    <name evidence="2" type="ORF">NF557_01060</name>
</gene>
<dbReference type="Proteomes" id="UP001056535">
    <property type="component" value="Chromosome"/>
</dbReference>
<dbReference type="EMBL" id="CP099490">
    <property type="protein sequence ID" value="USQ76553.1"/>
    <property type="molecule type" value="Genomic_DNA"/>
</dbReference>
<organism evidence="2 3">
    <name type="scientific">Ornithinimicrobium cryptoxanthini</name>
    <dbReference type="NCBI Taxonomy" id="2934161"/>
    <lineage>
        <taxon>Bacteria</taxon>
        <taxon>Bacillati</taxon>
        <taxon>Actinomycetota</taxon>
        <taxon>Actinomycetes</taxon>
        <taxon>Micrococcales</taxon>
        <taxon>Ornithinimicrobiaceae</taxon>
        <taxon>Ornithinimicrobium</taxon>
    </lineage>
</organism>
<evidence type="ECO:0000313" key="3">
    <source>
        <dbReference type="Proteomes" id="UP001056535"/>
    </source>
</evidence>
<evidence type="ECO:0000256" key="1">
    <source>
        <dbReference type="SAM" id="MobiDB-lite"/>
    </source>
</evidence>
<protein>
    <submittedName>
        <fullName evidence="2">Uncharacterized protein</fullName>
    </submittedName>
</protein>
<reference evidence="2" key="1">
    <citation type="submission" date="2022-06" db="EMBL/GenBank/DDBJ databases">
        <title>Ornithinimicrobium JY.X270.</title>
        <authorList>
            <person name="Huang Y."/>
        </authorList>
    </citation>
    <scope>NUCLEOTIDE SEQUENCE</scope>
    <source>
        <strain evidence="2">JY.X270</strain>
    </source>
</reference>
<dbReference type="RefSeq" id="WP_252621257.1">
    <property type="nucleotide sequence ID" value="NZ_CP099490.1"/>
</dbReference>
<accession>A0ABY4YIM9</accession>
<proteinExistence type="predicted"/>
<keyword evidence="3" id="KW-1185">Reference proteome</keyword>
<sequence>MRLLPGPRVPHPANPRRVEQVLPRGHGPDRLDESVALDVLEQITRGALLPVAATLPLGGGVVVWLGVRAATAT</sequence>
<feature type="region of interest" description="Disordered" evidence="1">
    <location>
        <begin position="1"/>
        <end position="29"/>
    </location>
</feature>